<dbReference type="RefSeq" id="WP_397058572.1">
    <property type="nucleotide sequence ID" value="NZ_JBIRYL010000001.1"/>
</dbReference>
<keyword evidence="2" id="KW-0804">Transcription</keyword>
<sequence>MTAGSARPPGGAGGGDRRRERGTRSRRIVTRHAVDIASLDGLDGLSFGRLADELELSKAGIQTLFRTKEALQLATVATAGEVFAAAIIAPAGAVPEGAPRLRALIDRWIDYAARPLFPGGCFWGANRPVFDSRPGPIRDALLRQHRGWLHTLAREFDRTTSARSRGDTELAVFQIDAVLNAANIALRFGESDSVAKVHRVVEGLLDPGHSPVDGAGTGDSPR</sequence>
<gene>
    <name evidence="5" type="ORF">ACH49Z_00925</name>
</gene>
<dbReference type="Gene3D" id="1.10.357.10">
    <property type="entry name" value="Tetracycline Repressor, domain 2"/>
    <property type="match status" value="1"/>
</dbReference>
<name>A0ABW7VP74_9NOCA</name>
<proteinExistence type="predicted"/>
<dbReference type="InterPro" id="IPR011075">
    <property type="entry name" value="TetR_C"/>
</dbReference>
<dbReference type="PANTHER" id="PTHR47506">
    <property type="entry name" value="TRANSCRIPTIONAL REGULATORY PROTEIN"/>
    <property type="match status" value="1"/>
</dbReference>
<reference evidence="5 6" key="1">
    <citation type="submission" date="2024-10" db="EMBL/GenBank/DDBJ databases">
        <title>The Natural Products Discovery Center: Release of the First 8490 Sequenced Strains for Exploring Actinobacteria Biosynthetic Diversity.</title>
        <authorList>
            <person name="Kalkreuter E."/>
            <person name="Kautsar S.A."/>
            <person name="Yang D."/>
            <person name="Bader C.D."/>
            <person name="Teijaro C.N."/>
            <person name="Fluegel L."/>
            <person name="Davis C.M."/>
            <person name="Simpson J.R."/>
            <person name="Lauterbach L."/>
            <person name="Steele A.D."/>
            <person name="Gui C."/>
            <person name="Meng S."/>
            <person name="Li G."/>
            <person name="Viehrig K."/>
            <person name="Ye F."/>
            <person name="Su P."/>
            <person name="Kiefer A.F."/>
            <person name="Nichols A."/>
            <person name="Cepeda A.J."/>
            <person name="Yan W."/>
            <person name="Fan B."/>
            <person name="Jiang Y."/>
            <person name="Adhikari A."/>
            <person name="Zheng C.-J."/>
            <person name="Schuster L."/>
            <person name="Cowan T.M."/>
            <person name="Smanski M.J."/>
            <person name="Chevrette M.G."/>
            <person name="De Carvalho L.P.S."/>
            <person name="Shen B."/>
        </authorList>
    </citation>
    <scope>NUCLEOTIDE SEQUENCE [LARGE SCALE GENOMIC DNA]</scope>
    <source>
        <strain evidence="5 6">NPDC019377</strain>
    </source>
</reference>
<dbReference type="Proteomes" id="UP001611494">
    <property type="component" value="Unassembled WGS sequence"/>
</dbReference>
<feature type="region of interest" description="Disordered" evidence="3">
    <location>
        <begin position="1"/>
        <end position="25"/>
    </location>
</feature>
<dbReference type="SUPFAM" id="SSF48498">
    <property type="entry name" value="Tetracyclin repressor-like, C-terminal domain"/>
    <property type="match status" value="1"/>
</dbReference>
<evidence type="ECO:0000256" key="3">
    <source>
        <dbReference type="SAM" id="MobiDB-lite"/>
    </source>
</evidence>
<feature type="domain" description="Tetracyclin repressor-like C-terminal" evidence="4">
    <location>
        <begin position="97"/>
        <end position="194"/>
    </location>
</feature>
<evidence type="ECO:0000313" key="5">
    <source>
        <dbReference type="EMBL" id="MFI2228398.1"/>
    </source>
</evidence>
<evidence type="ECO:0000256" key="2">
    <source>
        <dbReference type="ARBA" id="ARBA00023163"/>
    </source>
</evidence>
<dbReference type="PANTHER" id="PTHR47506:SF6">
    <property type="entry name" value="HTH-TYPE TRANSCRIPTIONAL REPRESSOR NEMR"/>
    <property type="match status" value="1"/>
</dbReference>
<dbReference type="SUPFAM" id="SSF46689">
    <property type="entry name" value="Homeodomain-like"/>
    <property type="match status" value="1"/>
</dbReference>
<protein>
    <submittedName>
        <fullName evidence="5">TetR/AcrR family transcriptional regulator</fullName>
    </submittedName>
</protein>
<keyword evidence="1" id="KW-0805">Transcription regulation</keyword>
<evidence type="ECO:0000259" key="4">
    <source>
        <dbReference type="Pfam" id="PF16925"/>
    </source>
</evidence>
<dbReference type="EMBL" id="JBIRYL010000001">
    <property type="protein sequence ID" value="MFI2228398.1"/>
    <property type="molecule type" value="Genomic_DNA"/>
</dbReference>
<evidence type="ECO:0000256" key="1">
    <source>
        <dbReference type="ARBA" id="ARBA00023015"/>
    </source>
</evidence>
<accession>A0ABW7VP74</accession>
<dbReference type="Pfam" id="PF16925">
    <property type="entry name" value="TetR_C_13"/>
    <property type="match status" value="1"/>
</dbReference>
<keyword evidence="6" id="KW-1185">Reference proteome</keyword>
<dbReference type="InterPro" id="IPR036271">
    <property type="entry name" value="Tet_transcr_reg_TetR-rel_C_sf"/>
</dbReference>
<comment type="caution">
    <text evidence="5">The sequence shown here is derived from an EMBL/GenBank/DDBJ whole genome shotgun (WGS) entry which is preliminary data.</text>
</comment>
<evidence type="ECO:0000313" key="6">
    <source>
        <dbReference type="Proteomes" id="UP001611494"/>
    </source>
</evidence>
<organism evidence="5 6">
    <name type="scientific">Nocardia testacea</name>
    <dbReference type="NCBI Taxonomy" id="248551"/>
    <lineage>
        <taxon>Bacteria</taxon>
        <taxon>Bacillati</taxon>
        <taxon>Actinomycetota</taxon>
        <taxon>Actinomycetes</taxon>
        <taxon>Mycobacteriales</taxon>
        <taxon>Nocardiaceae</taxon>
        <taxon>Nocardia</taxon>
    </lineage>
</organism>
<dbReference type="InterPro" id="IPR009057">
    <property type="entry name" value="Homeodomain-like_sf"/>
</dbReference>
<dbReference type="Gene3D" id="1.10.10.60">
    <property type="entry name" value="Homeodomain-like"/>
    <property type="match status" value="1"/>
</dbReference>